<dbReference type="RefSeq" id="XP_018068762.1">
    <property type="nucleotide sequence ID" value="XM_018212098.1"/>
</dbReference>
<evidence type="ECO:0000256" key="5">
    <source>
        <dbReference type="ARBA" id="ARBA00022692"/>
    </source>
</evidence>
<dbReference type="InterPro" id="IPR000223">
    <property type="entry name" value="Pept_S26A_signal_pept_1"/>
</dbReference>
<keyword evidence="9" id="KW-0496">Mitochondrion</keyword>
<keyword evidence="6" id="KW-0999">Mitochondrion inner membrane</keyword>
<dbReference type="AlphaFoldDB" id="A0A194X3K6"/>
<comment type="subcellular location">
    <subcellularLocation>
        <location evidence="1">Mitochondrion inner membrane</location>
        <topology evidence="1">Single-pass membrane protein</topology>
    </subcellularLocation>
</comment>
<dbReference type="CDD" id="cd06530">
    <property type="entry name" value="S26_SPase_I"/>
    <property type="match status" value="1"/>
</dbReference>
<evidence type="ECO:0000259" key="13">
    <source>
        <dbReference type="Pfam" id="PF10502"/>
    </source>
</evidence>
<evidence type="ECO:0000256" key="8">
    <source>
        <dbReference type="ARBA" id="ARBA00022989"/>
    </source>
</evidence>
<dbReference type="InParanoid" id="A0A194X3K6"/>
<proteinExistence type="inferred from homology"/>
<dbReference type="PANTHER" id="PTHR46041">
    <property type="entry name" value="MITOCHONDRIAL INNER MEMBRANE PROTEASE SUBUNIT 2"/>
    <property type="match status" value="1"/>
</dbReference>
<evidence type="ECO:0000256" key="2">
    <source>
        <dbReference type="ARBA" id="ARBA00007066"/>
    </source>
</evidence>
<dbReference type="GO" id="GO:0006627">
    <property type="term" value="P:protein processing involved in protein targeting to mitochondrion"/>
    <property type="evidence" value="ECO:0007669"/>
    <property type="project" value="InterPro"/>
</dbReference>
<dbReference type="KEGG" id="psco:LY89DRAFT_650205"/>
<evidence type="ECO:0000256" key="7">
    <source>
        <dbReference type="ARBA" id="ARBA00022801"/>
    </source>
</evidence>
<keyword evidence="5 12" id="KW-0812">Transmembrane</keyword>
<dbReference type="GO" id="GO:0042720">
    <property type="term" value="C:mitochondrial inner membrane peptidase complex"/>
    <property type="evidence" value="ECO:0007669"/>
    <property type="project" value="InterPro"/>
</dbReference>
<evidence type="ECO:0000256" key="3">
    <source>
        <dbReference type="ARBA" id="ARBA00013650"/>
    </source>
</evidence>
<dbReference type="PANTHER" id="PTHR46041:SF2">
    <property type="entry name" value="MITOCHONDRIAL INNER MEMBRANE PROTEASE SUBUNIT 2"/>
    <property type="match status" value="1"/>
</dbReference>
<keyword evidence="7" id="KW-0378">Hydrolase</keyword>
<dbReference type="SUPFAM" id="SSF51306">
    <property type="entry name" value="LexA/Signal peptidase"/>
    <property type="match status" value="1"/>
</dbReference>
<dbReference type="Gene3D" id="2.10.109.10">
    <property type="entry name" value="Umud Fragment, subunit A"/>
    <property type="match status" value="1"/>
</dbReference>
<dbReference type="Pfam" id="PF10502">
    <property type="entry name" value="Peptidase_S26"/>
    <property type="match status" value="1"/>
</dbReference>
<keyword evidence="10 12" id="KW-0472">Membrane</keyword>
<dbReference type="Proteomes" id="UP000070700">
    <property type="component" value="Unassembled WGS sequence"/>
</dbReference>
<dbReference type="GeneID" id="28821824"/>
<evidence type="ECO:0000256" key="4">
    <source>
        <dbReference type="ARBA" id="ARBA00022670"/>
    </source>
</evidence>
<organism evidence="14 15">
    <name type="scientific">Mollisia scopiformis</name>
    <name type="common">Conifer needle endophyte fungus</name>
    <name type="synonym">Phialocephala scopiformis</name>
    <dbReference type="NCBI Taxonomy" id="149040"/>
    <lineage>
        <taxon>Eukaryota</taxon>
        <taxon>Fungi</taxon>
        <taxon>Dikarya</taxon>
        <taxon>Ascomycota</taxon>
        <taxon>Pezizomycotina</taxon>
        <taxon>Leotiomycetes</taxon>
        <taxon>Helotiales</taxon>
        <taxon>Mollisiaceae</taxon>
        <taxon>Mollisia</taxon>
    </lineage>
</organism>
<evidence type="ECO:0000256" key="12">
    <source>
        <dbReference type="SAM" id="Phobius"/>
    </source>
</evidence>
<protein>
    <recommendedName>
        <fullName evidence="3">Mitochondrial inner membrane protease subunit 2</fullName>
    </recommendedName>
</protein>
<evidence type="ECO:0000256" key="9">
    <source>
        <dbReference type="ARBA" id="ARBA00023128"/>
    </source>
</evidence>
<feature type="active site" evidence="11">
    <location>
        <position position="101"/>
    </location>
</feature>
<evidence type="ECO:0000313" key="15">
    <source>
        <dbReference type="Proteomes" id="UP000070700"/>
    </source>
</evidence>
<keyword evidence="4" id="KW-0645">Protease</keyword>
<feature type="domain" description="Peptidase S26" evidence="13">
    <location>
        <begin position="28"/>
        <end position="111"/>
    </location>
</feature>
<dbReference type="InterPro" id="IPR036286">
    <property type="entry name" value="LexA/Signal_pep-like_sf"/>
</dbReference>
<dbReference type="InterPro" id="IPR019533">
    <property type="entry name" value="Peptidase_S26"/>
</dbReference>
<name>A0A194X3K6_MOLSC</name>
<evidence type="ECO:0000256" key="6">
    <source>
        <dbReference type="ARBA" id="ARBA00022792"/>
    </source>
</evidence>
<evidence type="ECO:0000256" key="10">
    <source>
        <dbReference type="ARBA" id="ARBA00023136"/>
    </source>
</evidence>
<dbReference type="GO" id="GO:0004252">
    <property type="term" value="F:serine-type endopeptidase activity"/>
    <property type="evidence" value="ECO:0007669"/>
    <property type="project" value="InterPro"/>
</dbReference>
<evidence type="ECO:0000256" key="11">
    <source>
        <dbReference type="PIRSR" id="PIRSR600223-1"/>
    </source>
</evidence>
<comment type="similarity">
    <text evidence="2">Belongs to the peptidase S26 family. IMP2 subfamily.</text>
</comment>
<feature type="active site" evidence="11">
    <location>
        <position position="52"/>
    </location>
</feature>
<reference evidence="14 15" key="1">
    <citation type="submission" date="2015-10" db="EMBL/GenBank/DDBJ databases">
        <title>Full genome of DAOMC 229536 Phialocephala scopiformis, a fungal endophyte of spruce producing the potent anti-insectan compound rugulosin.</title>
        <authorList>
            <consortium name="DOE Joint Genome Institute"/>
            <person name="Walker A.K."/>
            <person name="Frasz S.L."/>
            <person name="Seifert K.A."/>
            <person name="Miller J.D."/>
            <person name="Mondo S.J."/>
            <person name="Labutti K."/>
            <person name="Lipzen A."/>
            <person name="Dockter R."/>
            <person name="Kennedy M."/>
            <person name="Grigoriev I.V."/>
            <person name="Spatafora J.W."/>
        </authorList>
    </citation>
    <scope>NUCLEOTIDE SEQUENCE [LARGE SCALE GENOMIC DNA]</scope>
    <source>
        <strain evidence="14 15">CBS 120377</strain>
    </source>
</reference>
<evidence type="ECO:0000313" key="14">
    <source>
        <dbReference type="EMBL" id="KUJ14407.1"/>
    </source>
</evidence>
<gene>
    <name evidence="14" type="ORF">LY89DRAFT_650205</name>
</gene>
<dbReference type="InterPro" id="IPR037730">
    <property type="entry name" value="IMP2"/>
</dbReference>
<evidence type="ECO:0000256" key="1">
    <source>
        <dbReference type="ARBA" id="ARBA00004434"/>
    </source>
</evidence>
<dbReference type="PRINTS" id="PR00727">
    <property type="entry name" value="LEADERPTASE"/>
</dbReference>
<dbReference type="OrthoDB" id="9996127at2759"/>
<accession>A0A194X3K6</accession>
<keyword evidence="8 12" id="KW-1133">Transmembrane helix</keyword>
<dbReference type="GO" id="GO:0006465">
    <property type="term" value="P:signal peptide processing"/>
    <property type="evidence" value="ECO:0007669"/>
    <property type="project" value="InterPro"/>
</dbReference>
<dbReference type="EMBL" id="KQ947420">
    <property type="protein sequence ID" value="KUJ14407.1"/>
    <property type="molecule type" value="Genomic_DNA"/>
</dbReference>
<dbReference type="STRING" id="149040.A0A194X3K6"/>
<keyword evidence="15" id="KW-1185">Reference proteome</keyword>
<feature type="transmembrane region" description="Helical" evidence="12">
    <location>
        <begin position="21"/>
        <end position="42"/>
    </location>
</feature>
<sequence>MASRFLPKLRSSRPRGFFREFNYTLFTIATWIPAVIFFNGHVGEVTWINGSSMYPFLNSSYDESLEKDVCWTNKWSPITGLRRGMIVSFRSPSNPETVSIKRIIAVEGDLVFTRAPYPLPTVRIPVNHVWVEGDNKDTNKTLDSNTYGPIPVSLIQGKVTHVLWPWKSFGPIRWQEFRSRARVIKGRPENAPGWD</sequence>
<dbReference type="FunCoup" id="A0A194X3K6">
    <property type="interactions" value="385"/>
</dbReference>